<sequence length="240" mass="25491">MQPKTQRRGRVTTAPAPSGDRTPRGGPLSHQNRARTMSTQLLERPAPLPLPVPADGPTAALAGNTATTEAAMPYRVGAPAIQCRYPVPSAKTRSSAAPTAGTETGSSMERLGIRRQKHRHRPAAMPCHRLNGLHERLERAWFCSMYFGSSAEPPKARLGGRPAVSVPLRQHATIGPSRDRKLPGRRRSTPGGYAVRRAGTGRAVAAVSDEKGSLGDGHCRSCDVDRVNLLAVAVGGGVHE</sequence>
<gene>
    <name evidence="2" type="ORF">GCM10009863_03500</name>
</gene>
<dbReference type="EMBL" id="BAAARJ010000001">
    <property type="protein sequence ID" value="GAA2593676.1"/>
    <property type="molecule type" value="Genomic_DNA"/>
</dbReference>
<protein>
    <submittedName>
        <fullName evidence="2">Uncharacterized protein</fullName>
    </submittedName>
</protein>
<evidence type="ECO:0000256" key="1">
    <source>
        <dbReference type="SAM" id="MobiDB-lite"/>
    </source>
</evidence>
<evidence type="ECO:0000313" key="2">
    <source>
        <dbReference type="EMBL" id="GAA2593676.1"/>
    </source>
</evidence>
<accession>A0ABP6BYE0</accession>
<keyword evidence="3" id="KW-1185">Reference proteome</keyword>
<proteinExistence type="predicted"/>
<feature type="region of interest" description="Disordered" evidence="1">
    <location>
        <begin position="1"/>
        <end position="34"/>
    </location>
</feature>
<reference evidence="3" key="1">
    <citation type="journal article" date="2019" name="Int. J. Syst. Evol. Microbiol.">
        <title>The Global Catalogue of Microorganisms (GCM) 10K type strain sequencing project: providing services to taxonomists for standard genome sequencing and annotation.</title>
        <authorList>
            <consortium name="The Broad Institute Genomics Platform"/>
            <consortium name="The Broad Institute Genome Sequencing Center for Infectious Disease"/>
            <person name="Wu L."/>
            <person name="Ma J."/>
        </authorList>
    </citation>
    <scope>NUCLEOTIDE SEQUENCE [LARGE SCALE GENOMIC DNA]</scope>
    <source>
        <strain evidence="3">JCM 16373</strain>
    </source>
</reference>
<evidence type="ECO:0000313" key="3">
    <source>
        <dbReference type="Proteomes" id="UP001501447"/>
    </source>
</evidence>
<comment type="caution">
    <text evidence="2">The sequence shown here is derived from an EMBL/GenBank/DDBJ whole genome shotgun (WGS) entry which is preliminary data.</text>
</comment>
<dbReference type="Proteomes" id="UP001501447">
    <property type="component" value="Unassembled WGS sequence"/>
</dbReference>
<name>A0ABP6BYE0_9ACTN</name>
<feature type="compositionally biased region" description="Basic residues" evidence="1">
    <location>
        <begin position="1"/>
        <end position="10"/>
    </location>
</feature>
<feature type="region of interest" description="Disordered" evidence="1">
    <location>
        <begin position="174"/>
        <end position="194"/>
    </location>
</feature>
<organism evidence="2 3">
    <name type="scientific">Streptomyces axinellae</name>
    <dbReference type="NCBI Taxonomy" id="552788"/>
    <lineage>
        <taxon>Bacteria</taxon>
        <taxon>Bacillati</taxon>
        <taxon>Actinomycetota</taxon>
        <taxon>Actinomycetes</taxon>
        <taxon>Kitasatosporales</taxon>
        <taxon>Streptomycetaceae</taxon>
        <taxon>Streptomyces</taxon>
    </lineage>
</organism>